<feature type="signal peptide" evidence="2">
    <location>
        <begin position="1"/>
        <end position="18"/>
    </location>
</feature>
<dbReference type="EMBL" id="ML978156">
    <property type="protein sequence ID" value="KAF2036012.1"/>
    <property type="molecule type" value="Genomic_DNA"/>
</dbReference>
<dbReference type="InterPro" id="IPR005151">
    <property type="entry name" value="Tail-specific_protease"/>
</dbReference>
<feature type="region of interest" description="Disordered" evidence="1">
    <location>
        <begin position="696"/>
        <end position="718"/>
    </location>
</feature>
<comment type="caution">
    <text evidence="5">The sequence shown here is derived from an EMBL/GenBank/DDBJ whole genome shotgun (WGS) entry which is preliminary data.</text>
</comment>
<gene>
    <name evidence="5" type="ORF">EK21DRAFT_96588</name>
</gene>
<keyword evidence="6" id="KW-1185">Reference proteome</keyword>
<dbReference type="GO" id="GO:0008236">
    <property type="term" value="F:serine-type peptidase activity"/>
    <property type="evidence" value="ECO:0007669"/>
    <property type="project" value="InterPro"/>
</dbReference>
<dbReference type="AlphaFoldDB" id="A0A9P4HL43"/>
<sequence>MLFARGLLVACFAACGFARSLPNKVRPRQASSTTDAPDAQATICGDIVDSVNEGYQLFWASDAYACLTSVPFNDAVATRFIKYWNDTIQFQSTIAYLKNPPEGYQQPAVDVVAELNRIQQRVNEGSYANQYDFEADFQLLTYALHDSHVYLTAGVLSAFSFAAPYEIASVSSDGKQAPKVYITDDLLNSAKEGWTPSAITNINGTEVNQFLTQFAALNAWGYVEPHAEWNALMSSPTLDIQGGLTVFSGAATFYPGDNLTYTFENGTSLDTYWLAIYNEVANYTGPLTTGGDFYNYFVLGLLPASFDPTLIVSPTYSGDNVSEPANWYNASFGAFPEDPAIAQADLGILGGGFVTGYVLEDISTGVLSLPSFDAIPQTLSNYSLAVNQAIAGAAAANLTRIVIDLQRNPGGATLLPYTIFKAFFPDLSPFAGSRRRSFPLANVIGSATTKYWDALDENNEDDYNFKAQLAADEWVITNRINAATGKNFTSWQEYQGPVNANGDAFSLTERYDLANVVFDIAAFDEYYPVMYLPNKTAWPFQERIFNPDQIVLLTDGLCASACSLFVEMMTRAGVKTIVAGGHPKTGPMQTASGTRGAIVYSAFDLDDDMTFASSIDNTAEATLPQIRDTGVYTKAAGFNVRDQIRKDETTPLQFKYEAADCRIYYTIANIYNMTQLWHDAATAAFIDPSNCVDGSRGFSTTNNTSPNTPPKRQSQKPILSLDTNSVKQVRFDDDPNDGYRSALGKPVGGNDISICPSNGIHIDHLLW</sequence>
<proteinExistence type="predicted"/>
<keyword evidence="2" id="KW-0732">Signal</keyword>
<dbReference type="GO" id="GO:0006508">
    <property type="term" value="P:proteolysis"/>
    <property type="evidence" value="ECO:0007669"/>
    <property type="project" value="InterPro"/>
</dbReference>
<accession>A0A9P4HL43</accession>
<dbReference type="SUPFAM" id="SSF52096">
    <property type="entry name" value="ClpP/crotonase"/>
    <property type="match status" value="1"/>
</dbReference>
<evidence type="ECO:0000256" key="2">
    <source>
        <dbReference type="SAM" id="SignalP"/>
    </source>
</evidence>
<feature type="chain" id="PRO_5040299552" evidence="2">
    <location>
        <begin position="19"/>
        <end position="767"/>
    </location>
</feature>
<dbReference type="InterPro" id="IPR056186">
    <property type="entry name" value="PDZ_CPAF-rel"/>
</dbReference>
<feature type="domain" description="CPAF-like PDZ" evidence="4">
    <location>
        <begin position="160"/>
        <end position="279"/>
    </location>
</feature>
<dbReference type="PANTHER" id="PTHR37049:SF5">
    <property type="entry name" value="TAIL SPECIFIC PROTEASE DOMAIN-CONTAINING PROTEIN"/>
    <property type="match status" value="1"/>
</dbReference>
<protein>
    <submittedName>
        <fullName evidence="5">Peptidase S41 family protein</fullName>
    </submittedName>
</protein>
<evidence type="ECO:0000256" key="1">
    <source>
        <dbReference type="SAM" id="MobiDB-lite"/>
    </source>
</evidence>
<organism evidence="5 6">
    <name type="scientific">Setomelanomma holmii</name>
    <dbReference type="NCBI Taxonomy" id="210430"/>
    <lineage>
        <taxon>Eukaryota</taxon>
        <taxon>Fungi</taxon>
        <taxon>Dikarya</taxon>
        <taxon>Ascomycota</taxon>
        <taxon>Pezizomycotina</taxon>
        <taxon>Dothideomycetes</taxon>
        <taxon>Pleosporomycetidae</taxon>
        <taxon>Pleosporales</taxon>
        <taxon>Pleosporineae</taxon>
        <taxon>Phaeosphaeriaceae</taxon>
        <taxon>Setomelanomma</taxon>
    </lineage>
</organism>
<dbReference type="Gene3D" id="3.90.226.10">
    <property type="entry name" value="2-enoyl-CoA Hydratase, Chain A, domain 1"/>
    <property type="match status" value="1"/>
</dbReference>
<dbReference type="Proteomes" id="UP000799777">
    <property type="component" value="Unassembled WGS sequence"/>
</dbReference>
<evidence type="ECO:0000313" key="6">
    <source>
        <dbReference type="Proteomes" id="UP000799777"/>
    </source>
</evidence>
<dbReference type="InterPro" id="IPR029045">
    <property type="entry name" value="ClpP/crotonase-like_dom_sf"/>
</dbReference>
<evidence type="ECO:0000259" key="3">
    <source>
        <dbReference type="Pfam" id="PF03572"/>
    </source>
</evidence>
<dbReference type="Pfam" id="PF03572">
    <property type="entry name" value="Peptidase_S41"/>
    <property type="match status" value="1"/>
</dbReference>
<dbReference type="PANTHER" id="PTHR37049">
    <property type="entry name" value="PEPTIDASE S41 FAMILY PROTEIN"/>
    <property type="match status" value="1"/>
</dbReference>
<dbReference type="OrthoDB" id="27214at2759"/>
<evidence type="ECO:0000313" key="5">
    <source>
        <dbReference type="EMBL" id="KAF2036012.1"/>
    </source>
</evidence>
<feature type="domain" description="Tail specific protease" evidence="3">
    <location>
        <begin position="364"/>
        <end position="578"/>
    </location>
</feature>
<reference evidence="5" key="1">
    <citation type="journal article" date="2020" name="Stud. Mycol.">
        <title>101 Dothideomycetes genomes: a test case for predicting lifestyles and emergence of pathogens.</title>
        <authorList>
            <person name="Haridas S."/>
            <person name="Albert R."/>
            <person name="Binder M."/>
            <person name="Bloem J."/>
            <person name="Labutti K."/>
            <person name="Salamov A."/>
            <person name="Andreopoulos B."/>
            <person name="Baker S."/>
            <person name="Barry K."/>
            <person name="Bills G."/>
            <person name="Bluhm B."/>
            <person name="Cannon C."/>
            <person name="Castanera R."/>
            <person name="Culley D."/>
            <person name="Daum C."/>
            <person name="Ezra D."/>
            <person name="Gonzalez J."/>
            <person name="Henrissat B."/>
            <person name="Kuo A."/>
            <person name="Liang C."/>
            <person name="Lipzen A."/>
            <person name="Lutzoni F."/>
            <person name="Magnuson J."/>
            <person name="Mondo S."/>
            <person name="Nolan M."/>
            <person name="Ohm R."/>
            <person name="Pangilinan J."/>
            <person name="Park H.-J."/>
            <person name="Ramirez L."/>
            <person name="Alfaro M."/>
            <person name="Sun H."/>
            <person name="Tritt A."/>
            <person name="Yoshinaga Y."/>
            <person name="Zwiers L.-H."/>
            <person name="Turgeon B."/>
            <person name="Goodwin S."/>
            <person name="Spatafora J."/>
            <person name="Crous P."/>
            <person name="Grigoriev I."/>
        </authorList>
    </citation>
    <scope>NUCLEOTIDE SEQUENCE</scope>
    <source>
        <strain evidence="5">CBS 110217</strain>
    </source>
</reference>
<dbReference type="InterPro" id="IPR052766">
    <property type="entry name" value="S41A_metabolite_peptidase"/>
</dbReference>
<name>A0A9P4HL43_9PLEO</name>
<evidence type="ECO:0000259" key="4">
    <source>
        <dbReference type="Pfam" id="PF23658"/>
    </source>
</evidence>
<dbReference type="Pfam" id="PF23658">
    <property type="entry name" value="PDZ_CPAF_rel"/>
    <property type="match status" value="1"/>
</dbReference>